<dbReference type="InterPro" id="IPR000843">
    <property type="entry name" value="HTH_LacI"/>
</dbReference>
<dbReference type="InterPro" id="IPR010982">
    <property type="entry name" value="Lambda_DNA-bd_dom_sf"/>
</dbReference>
<evidence type="ECO:0000256" key="2">
    <source>
        <dbReference type="ARBA" id="ARBA00023125"/>
    </source>
</evidence>
<evidence type="ECO:0000256" key="1">
    <source>
        <dbReference type="ARBA" id="ARBA00023015"/>
    </source>
</evidence>
<dbReference type="PANTHER" id="PTHR30146:SF153">
    <property type="entry name" value="LACTOSE OPERON REPRESSOR"/>
    <property type="match status" value="1"/>
</dbReference>
<dbReference type="SUPFAM" id="SSF47413">
    <property type="entry name" value="lambda repressor-like DNA-binding domains"/>
    <property type="match status" value="1"/>
</dbReference>
<keyword evidence="6" id="KW-1185">Reference proteome</keyword>
<dbReference type="Gene3D" id="1.10.260.40">
    <property type="entry name" value="lambda repressor-like DNA-binding domains"/>
    <property type="match status" value="1"/>
</dbReference>
<dbReference type="PANTHER" id="PTHR30146">
    <property type="entry name" value="LACI-RELATED TRANSCRIPTIONAL REPRESSOR"/>
    <property type="match status" value="1"/>
</dbReference>
<reference evidence="5 6" key="1">
    <citation type="submission" date="2024-05" db="EMBL/GenBank/DDBJ databases">
        <title>Sphingomonas sp. HF-S3 16S ribosomal RNA gene Genome sequencing and assembly.</title>
        <authorList>
            <person name="Lee H."/>
        </authorList>
    </citation>
    <scope>NUCLEOTIDE SEQUENCE [LARGE SCALE GENOMIC DNA]</scope>
    <source>
        <strain evidence="5 6">HF-S3</strain>
    </source>
</reference>
<dbReference type="Gene3D" id="3.40.50.2300">
    <property type="match status" value="2"/>
</dbReference>
<dbReference type="RefSeq" id="WP_346246399.1">
    <property type="nucleotide sequence ID" value="NZ_JBDIZK010000005.1"/>
</dbReference>
<organism evidence="5 6">
    <name type="scientific">Sphingomonas rustica</name>
    <dbReference type="NCBI Taxonomy" id="3103142"/>
    <lineage>
        <taxon>Bacteria</taxon>
        <taxon>Pseudomonadati</taxon>
        <taxon>Pseudomonadota</taxon>
        <taxon>Alphaproteobacteria</taxon>
        <taxon>Sphingomonadales</taxon>
        <taxon>Sphingomonadaceae</taxon>
        <taxon>Sphingomonas</taxon>
    </lineage>
</organism>
<protein>
    <submittedName>
        <fullName evidence="5">LacI family DNA-binding transcriptional regulator</fullName>
    </submittedName>
</protein>
<proteinExistence type="predicted"/>
<dbReference type="SUPFAM" id="SSF53822">
    <property type="entry name" value="Periplasmic binding protein-like I"/>
    <property type="match status" value="1"/>
</dbReference>
<dbReference type="Pfam" id="PF13377">
    <property type="entry name" value="Peripla_BP_3"/>
    <property type="match status" value="1"/>
</dbReference>
<evidence type="ECO:0000313" key="5">
    <source>
        <dbReference type="EMBL" id="MEN3747400.1"/>
    </source>
</evidence>
<dbReference type="GO" id="GO:0003677">
    <property type="term" value="F:DNA binding"/>
    <property type="evidence" value="ECO:0007669"/>
    <property type="project" value="UniProtKB-KW"/>
</dbReference>
<name>A0ABV0BBD6_9SPHN</name>
<keyword evidence="2 5" id="KW-0238">DNA-binding</keyword>
<feature type="domain" description="HTH lacI-type" evidence="4">
    <location>
        <begin position="12"/>
        <end position="65"/>
    </location>
</feature>
<keyword evidence="3" id="KW-0804">Transcription</keyword>
<evidence type="ECO:0000313" key="6">
    <source>
        <dbReference type="Proteomes" id="UP001427805"/>
    </source>
</evidence>
<sequence>MTRAPRQSSNAVTIAMVARHAGVSTMSVSNVVNGRHVRESTREAVLQAIEALNYRPNPAARALASASAHRIGLIYPNSQSPYLSAVLVGALDATTRLGAQLLIRGFDHEGAEEPVDAVRELARSGANGLLLTAPLCERLDGVAMPDLAHLPMIGLSPGSALEHTDSVRIDDFAAAREMTDFLARRGHRRIGFITAPPTHIVSRTRLAGYRAGLTDNGIEIDEHLIEAGSLTYESGLVAAEKLLSLAERPSAIFASNDDMAAAVISVAHRRGISIPDQIAVAGFDDSPLCVKIWPTLTSVRQPIAEITAHAVGKLIERMANPDRTERKPVTAYLMHELIERGST</sequence>
<evidence type="ECO:0000256" key="3">
    <source>
        <dbReference type="ARBA" id="ARBA00023163"/>
    </source>
</evidence>
<dbReference type="EMBL" id="JBDIZK010000005">
    <property type="protein sequence ID" value="MEN3747400.1"/>
    <property type="molecule type" value="Genomic_DNA"/>
</dbReference>
<dbReference type="InterPro" id="IPR028082">
    <property type="entry name" value="Peripla_BP_I"/>
</dbReference>
<dbReference type="Proteomes" id="UP001427805">
    <property type="component" value="Unassembled WGS sequence"/>
</dbReference>
<evidence type="ECO:0000259" key="4">
    <source>
        <dbReference type="PROSITE" id="PS50932"/>
    </source>
</evidence>
<comment type="caution">
    <text evidence="5">The sequence shown here is derived from an EMBL/GenBank/DDBJ whole genome shotgun (WGS) entry which is preliminary data.</text>
</comment>
<dbReference type="CDD" id="cd01392">
    <property type="entry name" value="HTH_LacI"/>
    <property type="match status" value="1"/>
</dbReference>
<gene>
    <name evidence="5" type="ORF">TPR58_09495</name>
</gene>
<keyword evidence="1" id="KW-0805">Transcription regulation</keyword>
<dbReference type="SMART" id="SM00354">
    <property type="entry name" value="HTH_LACI"/>
    <property type="match status" value="1"/>
</dbReference>
<dbReference type="Pfam" id="PF00356">
    <property type="entry name" value="LacI"/>
    <property type="match status" value="1"/>
</dbReference>
<accession>A0ABV0BBD6</accession>
<dbReference type="PROSITE" id="PS50932">
    <property type="entry name" value="HTH_LACI_2"/>
    <property type="match status" value="1"/>
</dbReference>
<dbReference type="CDD" id="cd01545">
    <property type="entry name" value="PBP1_SalR"/>
    <property type="match status" value="1"/>
</dbReference>
<dbReference type="InterPro" id="IPR046335">
    <property type="entry name" value="LacI/GalR-like_sensor"/>
</dbReference>